<feature type="compositionally biased region" description="Basic and acidic residues" evidence="1">
    <location>
        <begin position="79"/>
        <end position="96"/>
    </location>
</feature>
<feature type="compositionally biased region" description="Acidic residues" evidence="1">
    <location>
        <begin position="14"/>
        <end position="26"/>
    </location>
</feature>
<feature type="region of interest" description="Disordered" evidence="1">
    <location>
        <begin position="1"/>
        <end position="99"/>
    </location>
</feature>
<feature type="compositionally biased region" description="Low complexity" evidence="1">
    <location>
        <begin position="27"/>
        <end position="42"/>
    </location>
</feature>
<gene>
    <name evidence="2" type="ORF">CUNI_LOCUS8808</name>
</gene>
<feature type="region of interest" description="Disordered" evidence="1">
    <location>
        <begin position="265"/>
        <end position="318"/>
    </location>
</feature>
<dbReference type="AlphaFoldDB" id="A0A8S3Z6L9"/>
<dbReference type="GO" id="GO:0032797">
    <property type="term" value="C:SMN complex"/>
    <property type="evidence" value="ECO:0007669"/>
    <property type="project" value="InterPro"/>
</dbReference>
<proteinExistence type="predicted"/>
<organism evidence="2 3">
    <name type="scientific">Candidula unifasciata</name>
    <dbReference type="NCBI Taxonomy" id="100452"/>
    <lineage>
        <taxon>Eukaryota</taxon>
        <taxon>Metazoa</taxon>
        <taxon>Spiralia</taxon>
        <taxon>Lophotrochozoa</taxon>
        <taxon>Mollusca</taxon>
        <taxon>Gastropoda</taxon>
        <taxon>Heterobranchia</taxon>
        <taxon>Euthyneura</taxon>
        <taxon>Panpulmonata</taxon>
        <taxon>Eupulmonata</taxon>
        <taxon>Stylommatophora</taxon>
        <taxon>Helicina</taxon>
        <taxon>Helicoidea</taxon>
        <taxon>Geomitridae</taxon>
        <taxon>Candidula</taxon>
    </lineage>
</organism>
<feature type="compositionally biased region" description="Acidic residues" evidence="1">
    <location>
        <begin position="198"/>
        <end position="208"/>
    </location>
</feature>
<dbReference type="OrthoDB" id="5989213at2759"/>
<evidence type="ECO:0008006" key="4">
    <source>
        <dbReference type="Google" id="ProtNLM"/>
    </source>
</evidence>
<dbReference type="PANTHER" id="PTHR16238:SF7">
    <property type="entry name" value="GEM-ASSOCIATED PROTEIN 8"/>
    <property type="match status" value="1"/>
</dbReference>
<feature type="compositionally biased region" description="Basic residues" evidence="1">
    <location>
        <begin position="279"/>
        <end position="294"/>
    </location>
</feature>
<sequence length="414" mass="46902">MAEKGQTSSITSVTEEEMSAESESDTTESSYSNITSSVLSSTDTDDKLTPGLISISISNVTEEADSASKRRRILPAEAKGARGNESESVVPHRQDSTETVVKNNNGKILSQNGGVQTGIATPVIQFPYGTNPLPLKYARGQGATKGKGGRSHHPGLNHQTSESFHENRSVNDATSKFSTDFSETSSLQMCNDRNNNNELDEEDADESAEGQKQTFLPDFSSTKWYQASCFNRYWSHYRFVMEWYHVHVRAVKALQAQMFGGWGYPQQWHPQQVNERNAKRNRRSRRARRRRRRRSESSSFAARAQDPSLTCKTANHESDDEDIEMNFTNEMLEFFATSYKYKLERDKAEEDETISSAPTERPGVRRTEEMKELYGIGAPMIQGMETAMQMTYDRFLDRFQPSPWPNMPLKITFA</sequence>
<dbReference type="PANTHER" id="PTHR16238">
    <property type="entry name" value="GEM-ASSOCIATED PROTEIN 8"/>
    <property type="match status" value="1"/>
</dbReference>
<dbReference type="InterPro" id="IPR034754">
    <property type="entry name" value="GEMIN8"/>
</dbReference>
<evidence type="ECO:0000256" key="1">
    <source>
        <dbReference type="SAM" id="MobiDB-lite"/>
    </source>
</evidence>
<comment type="caution">
    <text evidence="2">The sequence shown here is derived from an EMBL/GenBank/DDBJ whole genome shotgun (WGS) entry which is preliminary data.</text>
</comment>
<reference evidence="2" key="1">
    <citation type="submission" date="2021-04" db="EMBL/GenBank/DDBJ databases">
        <authorList>
            <consortium name="Molecular Ecology Group"/>
        </authorList>
    </citation>
    <scope>NUCLEOTIDE SEQUENCE</scope>
</reference>
<dbReference type="Pfam" id="PF15348">
    <property type="entry name" value="GEMIN8"/>
    <property type="match status" value="1"/>
</dbReference>
<name>A0A8S3Z6L9_9EUPU</name>
<feature type="compositionally biased region" description="Polar residues" evidence="1">
    <location>
        <begin position="1"/>
        <end position="10"/>
    </location>
</feature>
<accession>A0A8S3Z6L9</accession>
<evidence type="ECO:0000313" key="3">
    <source>
        <dbReference type="Proteomes" id="UP000678393"/>
    </source>
</evidence>
<dbReference type="Proteomes" id="UP000678393">
    <property type="component" value="Unassembled WGS sequence"/>
</dbReference>
<dbReference type="EMBL" id="CAJHNH020001483">
    <property type="protein sequence ID" value="CAG5123250.1"/>
    <property type="molecule type" value="Genomic_DNA"/>
</dbReference>
<dbReference type="GO" id="GO:0000387">
    <property type="term" value="P:spliceosomal snRNP assembly"/>
    <property type="evidence" value="ECO:0007669"/>
    <property type="project" value="InterPro"/>
</dbReference>
<protein>
    <recommendedName>
        <fullName evidence="4">Gem-associated protein 8</fullName>
    </recommendedName>
</protein>
<keyword evidence="3" id="KW-1185">Reference proteome</keyword>
<feature type="compositionally biased region" description="Polar residues" evidence="1">
    <location>
        <begin position="170"/>
        <end position="189"/>
    </location>
</feature>
<evidence type="ECO:0000313" key="2">
    <source>
        <dbReference type="EMBL" id="CAG5123250.1"/>
    </source>
</evidence>
<feature type="region of interest" description="Disordered" evidence="1">
    <location>
        <begin position="139"/>
        <end position="211"/>
    </location>
</feature>